<evidence type="ECO:0000259" key="4">
    <source>
        <dbReference type="SMART" id="SM00198"/>
    </source>
</evidence>
<dbReference type="SMART" id="SM00198">
    <property type="entry name" value="SCP"/>
    <property type="match status" value="1"/>
</dbReference>
<dbReference type="InterPro" id="IPR035940">
    <property type="entry name" value="CAP_sf"/>
</dbReference>
<sequence>MDVCAMSCSCIEDRRTNLVLLIVISIIVAARCSRVFDVNDLDDDQKILVSDYCPKSEYCAEGAHVMCLYYHSERRFGQQCLEPQEVTMGDAEVTKILHVVNSIRGRLALGKETGRDGELLPRAYGMNRLEWDPELATFAQVLAEQCTLKHDLCRATKKFSNPGQTAALARFEYKTWGYFPEANKIFITNNTLGLNAEKIMYTVLYSTNVWYTRRKVITSDNVKNYPDFRTAPELVQSRLYMVMVSGESTHMGCGMAAYVEYLYHKERVNRTFNAMSIICNFSHGPKSGKPLYNINPPTENDIGYTVRCGCPPGYDEDSSCLCYPSNRTMPPIKECKNGKCKPPVVILPIFTIENAPSSRFYKPQNNQSLRIFGESFEMYEDHNRIDPEPAQRKLGSIFTKSAIFVLPTRKSNGGNMRNRKKKDVIPRKDFTEAKKLVSVYLNHKRNEMNEKNENINIFSHALESTRRPILEEYSKVTKTATTKKENVIEYHEPISNLHPNIPPNNVTSTMIGNIAESKLMVLLNDIEKELRQMKIGTNERELFDLKLRDIYEIIGKPNNIHRQFLDDIKNEDYGKSETFHTDSQKDVQFNTNLKYSKNFDSLGKQNHDQSEIVGVNNEEEIKERKRHENYLHNQQEDTERQVKHLYSMRRKNKDLYKHDGNELHKNIRNGFSEEVLSQDRRKFYQEKLDNLERRLHNMKHSRHRNGNRQRDNPIYFPDGARFLHGF</sequence>
<keyword evidence="6" id="KW-1185">Reference proteome</keyword>
<dbReference type="AlphaFoldDB" id="A0A5E4Q4Q6"/>
<evidence type="ECO:0000256" key="3">
    <source>
        <dbReference type="SAM" id="Coils"/>
    </source>
</evidence>
<proteinExistence type="predicted"/>
<dbReference type="EMBL" id="FZQP02001571">
    <property type="protein sequence ID" value="VVC93254.1"/>
    <property type="molecule type" value="Genomic_DNA"/>
</dbReference>
<keyword evidence="2" id="KW-0964">Secreted</keyword>
<dbReference type="Pfam" id="PF00188">
    <property type="entry name" value="CAP"/>
    <property type="match status" value="1"/>
</dbReference>
<reference evidence="5 6" key="1">
    <citation type="submission" date="2017-07" db="EMBL/GenBank/DDBJ databases">
        <authorList>
            <person name="Talla V."/>
            <person name="Backstrom N."/>
        </authorList>
    </citation>
    <scope>NUCLEOTIDE SEQUENCE [LARGE SCALE GENOMIC DNA]</scope>
</reference>
<dbReference type="Proteomes" id="UP000324832">
    <property type="component" value="Unassembled WGS sequence"/>
</dbReference>
<accession>A0A5E4Q4Q6</accession>
<name>A0A5E4Q4Q6_9NEOP</name>
<comment type="subcellular location">
    <subcellularLocation>
        <location evidence="1">Secreted</location>
    </subcellularLocation>
</comment>
<gene>
    <name evidence="5" type="ORF">LSINAPIS_LOCUS5484</name>
</gene>
<dbReference type="InterPro" id="IPR002413">
    <property type="entry name" value="V5_allergen-like"/>
</dbReference>
<protein>
    <recommendedName>
        <fullName evidence="4">SCP domain-containing protein</fullName>
    </recommendedName>
</protein>
<keyword evidence="3" id="KW-0175">Coiled coil</keyword>
<evidence type="ECO:0000256" key="1">
    <source>
        <dbReference type="ARBA" id="ARBA00004613"/>
    </source>
</evidence>
<dbReference type="CDD" id="cd05380">
    <property type="entry name" value="CAP_euk"/>
    <property type="match status" value="1"/>
</dbReference>
<feature type="coiled-coil region" evidence="3">
    <location>
        <begin position="674"/>
        <end position="701"/>
    </location>
</feature>
<evidence type="ECO:0000256" key="2">
    <source>
        <dbReference type="ARBA" id="ARBA00022525"/>
    </source>
</evidence>
<evidence type="ECO:0000313" key="5">
    <source>
        <dbReference type="EMBL" id="VVC93254.1"/>
    </source>
</evidence>
<feature type="domain" description="SCP" evidence="4">
    <location>
        <begin position="91"/>
        <end position="288"/>
    </location>
</feature>
<dbReference type="InterPro" id="IPR014044">
    <property type="entry name" value="CAP_dom"/>
</dbReference>
<dbReference type="GO" id="GO:0005576">
    <property type="term" value="C:extracellular region"/>
    <property type="evidence" value="ECO:0007669"/>
    <property type="project" value="UniProtKB-SubCell"/>
</dbReference>
<evidence type="ECO:0000313" key="6">
    <source>
        <dbReference type="Proteomes" id="UP000324832"/>
    </source>
</evidence>
<dbReference type="PRINTS" id="PR00838">
    <property type="entry name" value="V5ALLERGEN"/>
</dbReference>
<dbReference type="SUPFAM" id="SSF55797">
    <property type="entry name" value="PR-1-like"/>
    <property type="match status" value="1"/>
</dbReference>
<organism evidence="5 6">
    <name type="scientific">Leptidea sinapis</name>
    <dbReference type="NCBI Taxonomy" id="189913"/>
    <lineage>
        <taxon>Eukaryota</taxon>
        <taxon>Metazoa</taxon>
        <taxon>Ecdysozoa</taxon>
        <taxon>Arthropoda</taxon>
        <taxon>Hexapoda</taxon>
        <taxon>Insecta</taxon>
        <taxon>Pterygota</taxon>
        <taxon>Neoptera</taxon>
        <taxon>Endopterygota</taxon>
        <taxon>Lepidoptera</taxon>
        <taxon>Glossata</taxon>
        <taxon>Ditrysia</taxon>
        <taxon>Papilionoidea</taxon>
        <taxon>Pieridae</taxon>
        <taxon>Dismorphiinae</taxon>
        <taxon>Leptidea</taxon>
    </lineage>
</organism>
<dbReference type="Gene3D" id="3.40.33.10">
    <property type="entry name" value="CAP"/>
    <property type="match status" value="1"/>
</dbReference>